<gene>
    <name evidence="1" type="primary">U1</name>
</gene>
<name>A0A7T1NU63_9RHAB</name>
<dbReference type="EMBL" id="MT732687">
    <property type="protein sequence ID" value="QPO14165.1"/>
    <property type="molecule type" value="Viral_cRNA"/>
</dbReference>
<proteinExistence type="predicted"/>
<evidence type="ECO:0000313" key="1">
    <source>
        <dbReference type="EMBL" id="QPO14165.1"/>
    </source>
</evidence>
<protein>
    <submittedName>
        <fullName evidence="1">U1 protein</fullName>
    </submittedName>
</protein>
<reference evidence="1" key="1">
    <citation type="journal article" date="2021" name="Viruses">
        <title>Novel and diverse non-rabies rhabdoviruses identified in bats with human exposure, South Dakota, USA.</title>
        <authorList>
            <person name="Hause B."/>
        </authorList>
    </citation>
    <scope>NUCLEOTIDE SEQUENCE</scope>
    <source>
        <strain evidence="1">20-12206</strain>
    </source>
</reference>
<organism evidence="1">
    <name type="scientific">Eptesicus fuscus rhabdovirus</name>
    <dbReference type="NCBI Taxonomy" id="2793798"/>
    <lineage>
        <taxon>Viruses</taxon>
        <taxon>Riboviria</taxon>
        <taxon>Orthornavirae</taxon>
        <taxon>Negarnaviricota</taxon>
        <taxon>Haploviricotina</taxon>
        <taxon>Monjiviricetes</taxon>
        <taxon>Mononegavirales</taxon>
        <taxon>Rhabdoviridae</taxon>
        <taxon>Rhabdoviridae incertae sedis</taxon>
        <taxon>Betaplatrhavirus</taxon>
        <taxon>Betaplatrhavirus fuscus</taxon>
    </lineage>
</organism>
<accession>A0A7T1NU63</accession>
<sequence length="75" mass="8866">MCQYRLSYRVVLEKAFSHSLQDIEINQNQFNSLDLSLQELSVGYPMEDSFSMMDEDDELYAYYLYADLQEALGNY</sequence>